<dbReference type="CDD" id="cd00143">
    <property type="entry name" value="PP2Cc"/>
    <property type="match status" value="1"/>
</dbReference>
<evidence type="ECO:0000313" key="3">
    <source>
        <dbReference type="EMBL" id="NWK54231.1"/>
    </source>
</evidence>
<name>A0A851GES8_9BACT</name>
<dbReference type="GO" id="GO:0004722">
    <property type="term" value="F:protein serine/threonine phosphatase activity"/>
    <property type="evidence" value="ECO:0007669"/>
    <property type="project" value="InterPro"/>
</dbReference>
<proteinExistence type="predicted"/>
<reference evidence="3 4" key="1">
    <citation type="submission" date="2020-07" db="EMBL/GenBank/DDBJ databases">
        <title>Roseicoccus Jingziensis gen. nov., sp. nov., isolated from coastal seawater.</title>
        <authorList>
            <person name="Feng X."/>
        </authorList>
    </citation>
    <scope>NUCLEOTIDE SEQUENCE [LARGE SCALE GENOMIC DNA]</scope>
    <source>
        <strain evidence="3 4">N1E253</strain>
    </source>
</reference>
<dbReference type="SMART" id="SM00331">
    <property type="entry name" value="PP2C_SIG"/>
    <property type="match status" value="1"/>
</dbReference>
<protein>
    <submittedName>
        <fullName evidence="3">Serine/threonine-protein phosphatase</fullName>
    </submittedName>
</protein>
<dbReference type="InterPro" id="IPR036457">
    <property type="entry name" value="PPM-type-like_dom_sf"/>
</dbReference>
<dbReference type="RefSeq" id="WP_178930772.1">
    <property type="nucleotide sequence ID" value="NZ_JACBAZ010000001.1"/>
</dbReference>
<dbReference type="Pfam" id="PF13672">
    <property type="entry name" value="PP2C_2"/>
    <property type="match status" value="1"/>
</dbReference>
<feature type="domain" description="PPM-type phosphatase" evidence="2">
    <location>
        <begin position="29"/>
        <end position="296"/>
    </location>
</feature>
<dbReference type="SMART" id="SM00332">
    <property type="entry name" value="PP2Cc"/>
    <property type="match status" value="1"/>
</dbReference>
<dbReference type="PROSITE" id="PS51746">
    <property type="entry name" value="PPM_2"/>
    <property type="match status" value="1"/>
</dbReference>
<dbReference type="InterPro" id="IPR001932">
    <property type="entry name" value="PPM-type_phosphatase-like_dom"/>
</dbReference>
<evidence type="ECO:0000256" key="1">
    <source>
        <dbReference type="SAM" id="MobiDB-lite"/>
    </source>
</evidence>
<dbReference type="PANTHER" id="PTHR47992">
    <property type="entry name" value="PROTEIN PHOSPHATASE"/>
    <property type="match status" value="1"/>
</dbReference>
<keyword evidence="4" id="KW-1185">Reference proteome</keyword>
<dbReference type="EMBL" id="JACBAZ010000001">
    <property type="protein sequence ID" value="NWK54231.1"/>
    <property type="molecule type" value="Genomic_DNA"/>
</dbReference>
<comment type="caution">
    <text evidence="3">The sequence shown here is derived from an EMBL/GenBank/DDBJ whole genome shotgun (WGS) entry which is preliminary data.</text>
</comment>
<dbReference type="SUPFAM" id="SSF81606">
    <property type="entry name" value="PP2C-like"/>
    <property type="match status" value="1"/>
</dbReference>
<dbReference type="Gene3D" id="3.60.40.10">
    <property type="entry name" value="PPM-type phosphatase domain"/>
    <property type="match status" value="1"/>
</dbReference>
<dbReference type="InterPro" id="IPR015655">
    <property type="entry name" value="PP2C"/>
</dbReference>
<organism evidence="3 4">
    <name type="scientific">Oceaniferula marina</name>
    <dbReference type="NCBI Taxonomy" id="2748318"/>
    <lineage>
        <taxon>Bacteria</taxon>
        <taxon>Pseudomonadati</taxon>
        <taxon>Verrucomicrobiota</taxon>
        <taxon>Verrucomicrobiia</taxon>
        <taxon>Verrucomicrobiales</taxon>
        <taxon>Verrucomicrobiaceae</taxon>
        <taxon>Oceaniferula</taxon>
    </lineage>
</organism>
<dbReference type="AlphaFoldDB" id="A0A851GES8"/>
<sequence>MPPSPQPETNPFLPGAKKLTAPPVPATISWTAESISGSRKPINDDSWLAFSSDIHGARVLESDGSHSLASHDVVFAVSDGMGGGRAGDAASAMLLETLSAMIPRTFKTAASGLRPDYLSHLKQAISAVHLAINAEAAEDPSKKGMAATLALAWFTPDNLYLAHVGDSRIYLHRDHGGGEPPETRQLTEDHTFVWKKMHRGEISEREYRCHPRRSALYEVVGGGHQGVSPDVASVAYQPGDRFLICSDGLIDGLWQKHIHSAFLKNPDSTSSLAQALISRAVSNDGTDDTTLITLDVSQDEK</sequence>
<gene>
    <name evidence="3" type="ORF">HW115_01305</name>
</gene>
<dbReference type="Proteomes" id="UP000557872">
    <property type="component" value="Unassembled WGS sequence"/>
</dbReference>
<feature type="region of interest" description="Disordered" evidence="1">
    <location>
        <begin position="1"/>
        <end position="21"/>
    </location>
</feature>
<evidence type="ECO:0000313" key="4">
    <source>
        <dbReference type="Proteomes" id="UP000557872"/>
    </source>
</evidence>
<evidence type="ECO:0000259" key="2">
    <source>
        <dbReference type="PROSITE" id="PS51746"/>
    </source>
</evidence>
<accession>A0A851GES8</accession>